<dbReference type="SMART" id="SM00586">
    <property type="entry name" value="ZnF_DBF"/>
    <property type="match status" value="1"/>
</dbReference>
<feature type="compositionally biased region" description="Low complexity" evidence="5">
    <location>
        <begin position="764"/>
        <end position="774"/>
    </location>
</feature>
<protein>
    <submittedName>
        <fullName evidence="7">Cdc7p-Dbf4p kinase complex regulatory subunit</fullName>
    </submittedName>
</protein>
<feature type="compositionally biased region" description="Basic and acidic residues" evidence="5">
    <location>
        <begin position="645"/>
        <end position="654"/>
    </location>
</feature>
<dbReference type="Proteomes" id="UP001214628">
    <property type="component" value="Chromosome 6"/>
</dbReference>
<feature type="region of interest" description="Disordered" evidence="5">
    <location>
        <begin position="620"/>
        <end position="665"/>
    </location>
</feature>
<dbReference type="PANTHER" id="PTHR15375:SF26">
    <property type="entry name" value="PROTEIN CHIFFON"/>
    <property type="match status" value="1"/>
</dbReference>
<evidence type="ECO:0000256" key="3">
    <source>
        <dbReference type="ARBA" id="ARBA00022833"/>
    </source>
</evidence>
<evidence type="ECO:0000256" key="5">
    <source>
        <dbReference type="SAM" id="MobiDB-lite"/>
    </source>
</evidence>
<feature type="region of interest" description="Disordered" evidence="5">
    <location>
        <begin position="460"/>
        <end position="487"/>
    </location>
</feature>
<feature type="region of interest" description="Disordered" evidence="5">
    <location>
        <begin position="156"/>
        <end position="211"/>
    </location>
</feature>
<dbReference type="Pfam" id="PF07535">
    <property type="entry name" value="zf-DBF"/>
    <property type="match status" value="1"/>
</dbReference>
<name>A0AAF0F8X7_9BASI</name>
<dbReference type="GO" id="GO:0010571">
    <property type="term" value="P:positive regulation of nuclear cell cycle DNA replication"/>
    <property type="evidence" value="ECO:0007669"/>
    <property type="project" value="TreeGrafter"/>
</dbReference>
<dbReference type="InterPro" id="IPR013939">
    <property type="entry name" value="Regulatory_Dfp1/Him1"/>
</dbReference>
<dbReference type="Pfam" id="PF08630">
    <property type="entry name" value="Dfp1_Him1_M"/>
    <property type="match status" value="1"/>
</dbReference>
<accession>A0AAF0F8X7</accession>
<proteinExistence type="predicted"/>
<feature type="domain" description="DBF4-type" evidence="6">
    <location>
        <begin position="482"/>
        <end position="531"/>
    </location>
</feature>
<evidence type="ECO:0000313" key="7">
    <source>
        <dbReference type="EMBL" id="WFD44838.1"/>
    </source>
</evidence>
<gene>
    <name evidence="7" type="primary">DBF4</name>
    <name evidence="7" type="ORF">MPSI1_003509</name>
</gene>
<reference evidence="7" key="1">
    <citation type="submission" date="2023-02" db="EMBL/GenBank/DDBJ databases">
        <title>Mating type loci evolution in Malassezia.</title>
        <authorList>
            <person name="Coelho M.A."/>
        </authorList>
    </citation>
    <scope>NUCLEOTIDE SEQUENCE</scope>
    <source>
        <strain evidence="7">CBS 14136</strain>
    </source>
</reference>
<feature type="compositionally biased region" description="Polar residues" evidence="5">
    <location>
        <begin position="620"/>
        <end position="644"/>
    </location>
</feature>
<dbReference type="GO" id="GO:0031431">
    <property type="term" value="C:Dbf4-dependent protein kinase complex"/>
    <property type="evidence" value="ECO:0007669"/>
    <property type="project" value="TreeGrafter"/>
</dbReference>
<dbReference type="Gene3D" id="3.40.50.10190">
    <property type="entry name" value="BRCT domain"/>
    <property type="match status" value="1"/>
</dbReference>
<dbReference type="GO" id="GO:0003676">
    <property type="term" value="F:nucleic acid binding"/>
    <property type="evidence" value="ECO:0007669"/>
    <property type="project" value="InterPro"/>
</dbReference>
<feature type="region of interest" description="Disordered" evidence="5">
    <location>
        <begin position="1"/>
        <end position="60"/>
    </location>
</feature>
<keyword evidence="3" id="KW-0862">Zinc</keyword>
<evidence type="ECO:0000259" key="6">
    <source>
        <dbReference type="PROSITE" id="PS51265"/>
    </source>
</evidence>
<dbReference type="GO" id="GO:0008270">
    <property type="term" value="F:zinc ion binding"/>
    <property type="evidence" value="ECO:0007669"/>
    <property type="project" value="UniProtKB-KW"/>
</dbReference>
<dbReference type="PANTHER" id="PTHR15375">
    <property type="entry name" value="ACTIVATOR OF S-PHASE KINASE-RELATED"/>
    <property type="match status" value="1"/>
</dbReference>
<dbReference type="SUPFAM" id="SSF52113">
    <property type="entry name" value="BRCT domain"/>
    <property type="match status" value="1"/>
</dbReference>
<organism evidence="7 8">
    <name type="scientific">Malassezia psittaci</name>
    <dbReference type="NCBI Taxonomy" id="1821823"/>
    <lineage>
        <taxon>Eukaryota</taxon>
        <taxon>Fungi</taxon>
        <taxon>Dikarya</taxon>
        <taxon>Basidiomycota</taxon>
        <taxon>Ustilaginomycotina</taxon>
        <taxon>Malasseziomycetes</taxon>
        <taxon>Malasseziales</taxon>
        <taxon>Malasseziaceae</taxon>
        <taxon>Malassezia</taxon>
    </lineage>
</organism>
<dbReference type="FunFam" id="6.10.250.3410:FF:000001">
    <property type="entry name" value="Protein DBF4 homolog A"/>
    <property type="match status" value="1"/>
</dbReference>
<evidence type="ECO:0000313" key="8">
    <source>
        <dbReference type="Proteomes" id="UP001214628"/>
    </source>
</evidence>
<dbReference type="InterPro" id="IPR036420">
    <property type="entry name" value="BRCT_dom_sf"/>
</dbReference>
<dbReference type="InterPro" id="IPR055116">
    <property type="entry name" value="DBF4_BRCT"/>
</dbReference>
<feature type="compositionally biased region" description="Basic and acidic residues" evidence="5">
    <location>
        <begin position="162"/>
        <end position="182"/>
    </location>
</feature>
<dbReference type="Gene3D" id="6.10.250.3410">
    <property type="entry name" value="DBF zinc finger"/>
    <property type="match status" value="1"/>
</dbReference>
<evidence type="ECO:0000256" key="4">
    <source>
        <dbReference type="PROSITE-ProRule" id="PRU00600"/>
    </source>
</evidence>
<evidence type="ECO:0000256" key="1">
    <source>
        <dbReference type="ARBA" id="ARBA00022723"/>
    </source>
</evidence>
<feature type="compositionally biased region" description="Basic and acidic residues" evidence="5">
    <location>
        <begin position="38"/>
        <end position="47"/>
    </location>
</feature>
<dbReference type="EMBL" id="CP118380">
    <property type="protein sequence ID" value="WFD44838.1"/>
    <property type="molecule type" value="Genomic_DNA"/>
</dbReference>
<feature type="region of interest" description="Disordered" evidence="5">
    <location>
        <begin position="764"/>
        <end position="783"/>
    </location>
</feature>
<dbReference type="PROSITE" id="PS51265">
    <property type="entry name" value="ZF_DBF4"/>
    <property type="match status" value="1"/>
</dbReference>
<dbReference type="AlphaFoldDB" id="A0AAF0F8X7"/>
<dbReference type="InterPro" id="IPR006572">
    <property type="entry name" value="Znf_DBF"/>
</dbReference>
<evidence type="ECO:0000256" key="2">
    <source>
        <dbReference type="ARBA" id="ARBA00022771"/>
    </source>
</evidence>
<keyword evidence="8" id="KW-1185">Reference proteome</keyword>
<keyword evidence="1" id="KW-0479">Metal-binding</keyword>
<feature type="compositionally biased region" description="Polar residues" evidence="5">
    <location>
        <begin position="655"/>
        <end position="665"/>
    </location>
</feature>
<dbReference type="GO" id="GO:1901987">
    <property type="term" value="P:regulation of cell cycle phase transition"/>
    <property type="evidence" value="ECO:0007669"/>
    <property type="project" value="TreeGrafter"/>
</dbReference>
<sequence length="932" mass="103071">MSRSPCGSARQPFQVKNVQRDPDPGGYVVGTPPRKRQVPADDVHMRNLPEYASGKRSRMSRARDLAREVESPAATTLRIDHSTRMSREERYQREFQKAQSQRQWKEAFIKAFPKLVFYLDHVDSAHKTQFTRQITQLGGHVDAFFSRSVTHVVTTRPIPIPSEKENKEPSKRSRREPTEHVTARANTSRLTSAAHANMPVHSDRNPLDDTTPSLPATDLLCKAQRFGMKIWRQDKLQNILSLLLAADLIVDQQPQDLSEMLHQEKFLGTSERDPAAQRNDYHYFGKHCYYVLVTDATNEHRPILIQEYDRHAHEAQHKPPPWPVLYGDVEGRGLFTYIRPKDRQRLAIQDPDLKPAHSLSLRRVASLNMTGSQLYQVPNSSHTPGTPNLMASDNSIALASTVASTTSTSLHSQGTLSHAAAVPGKRLAELTRRMHAPLDLQKEASRGAMVRRMLDLQQTEDHHPKLRRAHSMTSARDPFKPREKKPGHCENCRCKFEDFDEHTRSRRHRKFAMDENNFVALDELLQRVQREPIEHGSWDDYAPMYQQDQSVPTSVLNEDIDLPTDWVQDTDIEPVAEFVAGSDIDGEPLNRLQDCKAHILPDLLDTTSTPVCNVDGTLCTPTTMTNQDDPISGLTARSSGGQHQSQRDKCRDDAQPNSTEYEVSTNLDTKSNPIVCTPLGDLDRDQDLSTKDVRLSHFRTDVETVERANPTESQMECTDSIATSTATGTATGAAASIAAITAANAPTGAASVTRPITASATASATSSVGASEAAPTRAPVNAPTTALDAAPDAATSIGSGNVSSARENLATDTAPDIAAELVKDAATNIPRTIETGTLPVTTTCPAQAISLDTAMHDSRNIPFMIISQSTNMNEREASQDPGHDTGYRKTENEHEICAKSDQLVSNCEQSNDTELLESRLIDIAEHQHGSSI</sequence>
<keyword evidence="2 4" id="KW-0863">Zinc-finger</keyword>
<dbReference type="InterPro" id="IPR051590">
    <property type="entry name" value="Replication_Regulatory_Kinase"/>
</dbReference>
<feature type="compositionally biased region" description="Basic and acidic residues" evidence="5">
    <location>
        <begin position="477"/>
        <end position="487"/>
    </location>
</feature>
<dbReference type="CDD" id="cd00027">
    <property type="entry name" value="BRCT"/>
    <property type="match status" value="1"/>
</dbReference>
<dbReference type="GO" id="GO:0043539">
    <property type="term" value="F:protein serine/threonine kinase activator activity"/>
    <property type="evidence" value="ECO:0007669"/>
    <property type="project" value="TreeGrafter"/>
</dbReference>
<dbReference type="InterPro" id="IPR038545">
    <property type="entry name" value="Znf_DBF_sf"/>
</dbReference>
<dbReference type="Pfam" id="PF22437">
    <property type="entry name" value="DBF4_BRCT"/>
    <property type="match status" value="1"/>
</dbReference>